<name>A0A7S3C590_9VIRI</name>
<organism evidence="1">
    <name type="scientific">Prasinoderma singulare</name>
    <dbReference type="NCBI Taxonomy" id="676789"/>
    <lineage>
        <taxon>Eukaryota</taxon>
        <taxon>Viridiplantae</taxon>
        <taxon>Prasinodermophyta</taxon>
        <taxon>Prasinodermophyceae</taxon>
        <taxon>Prasinodermales</taxon>
        <taxon>Prasinodermaceae</taxon>
        <taxon>Prasinoderma</taxon>
    </lineage>
</organism>
<evidence type="ECO:0000313" key="1">
    <source>
        <dbReference type="EMBL" id="CAE0154521.1"/>
    </source>
</evidence>
<dbReference type="AlphaFoldDB" id="A0A7S3C590"/>
<reference evidence="1" key="1">
    <citation type="submission" date="2021-01" db="EMBL/GenBank/DDBJ databases">
        <authorList>
            <person name="Corre E."/>
            <person name="Pelletier E."/>
            <person name="Niang G."/>
            <person name="Scheremetjew M."/>
            <person name="Finn R."/>
            <person name="Kale V."/>
            <person name="Holt S."/>
            <person name="Cochrane G."/>
            <person name="Meng A."/>
            <person name="Brown T."/>
            <person name="Cohen L."/>
        </authorList>
    </citation>
    <scope>NUCLEOTIDE SEQUENCE</scope>
    <source>
        <strain evidence="1">RCC927</strain>
    </source>
</reference>
<accession>A0A7S3C590</accession>
<dbReference type="EMBL" id="HBHY01022922">
    <property type="protein sequence ID" value="CAE0154521.1"/>
    <property type="molecule type" value="Transcribed_RNA"/>
</dbReference>
<protein>
    <submittedName>
        <fullName evidence="1">Uncharacterized protein</fullName>
    </submittedName>
</protein>
<sequence>MALRAMQLEEWLVVAAAADTDEGGSVRFRAELLAGLAAIGHDYSLAGAEAFCQDVWHEFVCLRDWFRARGFLAVELGRAGDILDLLTLLGAGAARRCDGAVRVFREILDGVRVEYGADSSVVSSFAADVHNLEQLLR</sequence>
<proteinExistence type="predicted"/>
<gene>
    <name evidence="1" type="ORF">PSIN1315_LOCUS14709</name>
</gene>